<dbReference type="Pfam" id="PF12528">
    <property type="entry name" value="T2SSppdC"/>
    <property type="match status" value="1"/>
</dbReference>
<evidence type="ECO:0000313" key="2">
    <source>
        <dbReference type="EMBL" id="MEY8771580.1"/>
    </source>
</evidence>
<comment type="caution">
    <text evidence="2">The sequence shown here is derived from an EMBL/GenBank/DDBJ whole genome shotgun (WGS) entry which is preliminary data.</text>
</comment>
<feature type="domain" description="Prepilin peptidase dependent protein C-like C-terminal" evidence="1">
    <location>
        <begin position="16"/>
        <end position="85"/>
    </location>
</feature>
<protein>
    <submittedName>
        <fullName evidence="2">Prepilin-type N-terminal cleavage/methylation domain-containing protein</fullName>
    </submittedName>
</protein>
<keyword evidence="3" id="KW-1185">Reference proteome</keyword>
<dbReference type="EMBL" id="JBGFFX010000008">
    <property type="protein sequence ID" value="MEY8771580.1"/>
    <property type="molecule type" value="Genomic_DNA"/>
</dbReference>
<dbReference type="InterPro" id="IPR022204">
    <property type="entry name" value="PpdC-like_C"/>
</dbReference>
<gene>
    <name evidence="2" type="ORF">AB6T85_14365</name>
</gene>
<reference evidence="2 3" key="1">
    <citation type="submission" date="2024-07" db="EMBL/GenBank/DDBJ databases">
        <authorList>
            <person name="Hebao G."/>
        </authorList>
    </citation>
    <scope>NUCLEOTIDE SEQUENCE [LARGE SCALE GENOMIC DNA]</scope>
    <source>
        <strain evidence="2 3">ACCC 02193</strain>
    </source>
</reference>
<dbReference type="RefSeq" id="WP_253458758.1">
    <property type="nucleotide sequence ID" value="NZ_JBGFFX010000008.1"/>
</dbReference>
<accession>A0ABV4E9H7</accession>
<sequence>MALLLFSLSSLALVQYQLALGRSFQLQLQQREAVRLARQRFEGYQAPGWQTMLEQQTLTEGCMLLTARVISPAGAKAALSQLSCKSEDQQESAELHR</sequence>
<proteinExistence type="predicted"/>
<dbReference type="Proteomes" id="UP001565243">
    <property type="component" value="Unassembled WGS sequence"/>
</dbReference>
<name>A0ABV4E9H7_9GAMM</name>
<organism evidence="2 3">
    <name type="scientific">Erwinia aeris</name>
    <dbReference type="NCBI Taxonomy" id="3239803"/>
    <lineage>
        <taxon>Bacteria</taxon>
        <taxon>Pseudomonadati</taxon>
        <taxon>Pseudomonadota</taxon>
        <taxon>Gammaproteobacteria</taxon>
        <taxon>Enterobacterales</taxon>
        <taxon>Erwiniaceae</taxon>
        <taxon>Erwinia</taxon>
    </lineage>
</organism>
<evidence type="ECO:0000313" key="3">
    <source>
        <dbReference type="Proteomes" id="UP001565243"/>
    </source>
</evidence>
<evidence type="ECO:0000259" key="1">
    <source>
        <dbReference type="Pfam" id="PF12528"/>
    </source>
</evidence>